<keyword evidence="2" id="KW-0812">Transmembrane</keyword>
<accession>A0A182JHS7</accession>
<name>A0A182JHS7_ANOAO</name>
<dbReference type="PANTHER" id="PTHR23241:SF102">
    <property type="entry name" value="LD23009P"/>
    <property type="match status" value="1"/>
</dbReference>
<dbReference type="VEuPathDB" id="VectorBase:AATE018347"/>
<evidence type="ECO:0000259" key="5">
    <source>
        <dbReference type="Pfam" id="PF13664"/>
    </source>
</evidence>
<reference evidence="6" key="1">
    <citation type="submission" date="2022-08" db="UniProtKB">
        <authorList>
            <consortium name="EnsemblMetazoa"/>
        </authorList>
    </citation>
    <scope>IDENTIFICATION</scope>
    <source>
        <strain evidence="6">EBRO</strain>
    </source>
</reference>
<dbReference type="AlphaFoldDB" id="A0A182JHS7"/>
<dbReference type="Pfam" id="PF13664">
    <property type="entry name" value="DUF4149"/>
    <property type="match status" value="1"/>
</dbReference>
<dbReference type="InterPro" id="IPR025423">
    <property type="entry name" value="TMEM205-like"/>
</dbReference>
<dbReference type="InterPro" id="IPR053009">
    <property type="entry name" value="Xanthocillin_Biosynth-Assoc"/>
</dbReference>
<evidence type="ECO:0000313" key="6">
    <source>
        <dbReference type="EnsemblMetazoa" id="AATE018347-PA.1"/>
    </source>
</evidence>
<protein>
    <recommendedName>
        <fullName evidence="5">TMEM205-like domain-containing protein</fullName>
    </recommendedName>
</protein>
<dbReference type="EnsemblMetazoa" id="AATE018347-RA">
    <property type="protein sequence ID" value="AATE018347-PA.1"/>
    <property type="gene ID" value="AATE018347"/>
</dbReference>
<evidence type="ECO:0000256" key="4">
    <source>
        <dbReference type="ARBA" id="ARBA00023136"/>
    </source>
</evidence>
<dbReference type="PANTHER" id="PTHR23241">
    <property type="entry name" value="LATE EMBRYOGENESIS ABUNDANT PLANTS LEA-RELATED"/>
    <property type="match status" value="1"/>
</dbReference>
<sequence>MCCCLERLHDTSPLLQAKASTRMMPPRKLATVGCEDEQTPVVVKRSAAMAGDGLHQDLLQKATRATRASFHYLRNQSTRFQRSPLYKILTGTTQPSHAISAIVLSLVVVALWPNLLGSAEEGSSAKCAPPVPAVRASSIFTQIAYLGSFAIHFGAQIWMTFVSGLALYFSLPRHTFGLIQEVLFPKYFTLGTGLSTVSLLSFVELRRSSRPELAGRNLAHWDTGDLVQIVALGATASLELIVRLYLAPPMLRLMHEKHRIEAQASVGQEVGQFAGDGNGRLERSRHYKVTHKKFRQIHMTIAMMNMVTLSCTCVHLLYLATRVSV</sequence>
<dbReference type="GO" id="GO:0016020">
    <property type="term" value="C:membrane"/>
    <property type="evidence" value="ECO:0007669"/>
    <property type="project" value="UniProtKB-SubCell"/>
</dbReference>
<keyword evidence="4" id="KW-0472">Membrane</keyword>
<evidence type="ECO:0000256" key="2">
    <source>
        <dbReference type="ARBA" id="ARBA00022692"/>
    </source>
</evidence>
<comment type="subcellular location">
    <subcellularLocation>
        <location evidence="1">Membrane</location>
    </subcellularLocation>
</comment>
<evidence type="ECO:0000256" key="1">
    <source>
        <dbReference type="ARBA" id="ARBA00004370"/>
    </source>
</evidence>
<dbReference type="STRING" id="41427.A0A182JHS7"/>
<proteinExistence type="predicted"/>
<keyword evidence="3" id="KW-1133">Transmembrane helix</keyword>
<feature type="domain" description="TMEM205-like" evidence="5">
    <location>
        <begin position="148"/>
        <end position="258"/>
    </location>
</feature>
<evidence type="ECO:0000256" key="3">
    <source>
        <dbReference type="ARBA" id="ARBA00022989"/>
    </source>
</evidence>
<organism evidence="6">
    <name type="scientific">Anopheles atroparvus</name>
    <name type="common">European mosquito</name>
    <dbReference type="NCBI Taxonomy" id="41427"/>
    <lineage>
        <taxon>Eukaryota</taxon>
        <taxon>Metazoa</taxon>
        <taxon>Ecdysozoa</taxon>
        <taxon>Arthropoda</taxon>
        <taxon>Hexapoda</taxon>
        <taxon>Insecta</taxon>
        <taxon>Pterygota</taxon>
        <taxon>Neoptera</taxon>
        <taxon>Endopterygota</taxon>
        <taxon>Diptera</taxon>
        <taxon>Nematocera</taxon>
        <taxon>Culicoidea</taxon>
        <taxon>Culicidae</taxon>
        <taxon>Anophelinae</taxon>
        <taxon>Anopheles</taxon>
    </lineage>
</organism>